<protein>
    <submittedName>
        <fullName evidence="2">Alpha/beta hydrolase</fullName>
    </submittedName>
</protein>
<dbReference type="EMBL" id="CP067140">
    <property type="protein sequence ID" value="WCR05248.1"/>
    <property type="molecule type" value="Genomic_DNA"/>
</dbReference>
<feature type="domain" description="Serine aminopeptidase S33" evidence="1">
    <location>
        <begin position="42"/>
        <end position="294"/>
    </location>
</feature>
<dbReference type="Proteomes" id="UP001215549">
    <property type="component" value="Chromosome"/>
</dbReference>
<dbReference type="InterPro" id="IPR029058">
    <property type="entry name" value="AB_hydrolase_fold"/>
</dbReference>
<name>A0ABY7SDX2_9RHOB</name>
<evidence type="ECO:0000313" key="3">
    <source>
        <dbReference type="Proteomes" id="UP001215549"/>
    </source>
</evidence>
<dbReference type="SUPFAM" id="SSF53474">
    <property type="entry name" value="alpha/beta-Hydrolases"/>
    <property type="match status" value="1"/>
</dbReference>
<reference evidence="2 3" key="1">
    <citation type="submission" date="2021-01" db="EMBL/GenBank/DDBJ databases">
        <title>Biogeographic distribution of Paracoccus.</title>
        <authorList>
            <person name="Hollensteiner J."/>
            <person name="Leineberger J."/>
            <person name="Brinkhoff T."/>
            <person name="Daniel R."/>
        </authorList>
    </citation>
    <scope>NUCLEOTIDE SEQUENCE [LARGE SCALE GENOMIC DNA]</scope>
    <source>
        <strain evidence="2 3">DSM 18447</strain>
    </source>
</reference>
<dbReference type="InterPro" id="IPR022742">
    <property type="entry name" value="Hydrolase_4"/>
</dbReference>
<organism evidence="2 3">
    <name type="scientific">Paracoccus saliphilus</name>
    <dbReference type="NCBI Taxonomy" id="405559"/>
    <lineage>
        <taxon>Bacteria</taxon>
        <taxon>Pseudomonadati</taxon>
        <taxon>Pseudomonadota</taxon>
        <taxon>Alphaproteobacteria</taxon>
        <taxon>Rhodobacterales</taxon>
        <taxon>Paracoccaceae</taxon>
        <taxon>Paracoccus</taxon>
    </lineage>
</organism>
<evidence type="ECO:0000259" key="1">
    <source>
        <dbReference type="Pfam" id="PF12146"/>
    </source>
</evidence>
<accession>A0ABY7SDX2</accession>
<gene>
    <name evidence="2" type="ORF">JHX88_10165</name>
</gene>
<sequence length="319" mass="35286">MEQAPFHQLPGDPLSPGSAFWVKAEDDIRLRLALWRCEGIDPVGGVLLFPGRTEYIEKYAPFARKLTDAGYEVLAIDWRGQGLSDRLLDDPRPGHIREFKDYQRDVIEMVVAASQVDLPKPWHLLAHSMGGCIGLAALFDELPVSSAVFSAPMWGIEPHGIPRPVALAVTSLAKRLGLGERPTPGTGAKGTYFLDEAFGSNLLTGDLGEWTRLLHEAAAWPDLTIGGASFQWLGEALRECARLSALPSPDLPVTVSVGDKEKIVSSQAIRDRAGRWDDSRLLEFEDCRHEVVMEVPDLRNRFLEATLQQFDVARQRIVA</sequence>
<dbReference type="InterPro" id="IPR051044">
    <property type="entry name" value="MAG_DAG_Lipase"/>
</dbReference>
<evidence type="ECO:0000313" key="2">
    <source>
        <dbReference type="EMBL" id="WCR05248.1"/>
    </source>
</evidence>
<keyword evidence="2" id="KW-0378">Hydrolase</keyword>
<dbReference type="PANTHER" id="PTHR11614">
    <property type="entry name" value="PHOSPHOLIPASE-RELATED"/>
    <property type="match status" value="1"/>
</dbReference>
<dbReference type="Pfam" id="PF12146">
    <property type="entry name" value="Hydrolase_4"/>
    <property type="match status" value="1"/>
</dbReference>
<dbReference type="Gene3D" id="3.40.50.1820">
    <property type="entry name" value="alpha/beta hydrolase"/>
    <property type="match status" value="1"/>
</dbReference>
<keyword evidence="3" id="KW-1185">Reference proteome</keyword>
<dbReference type="GO" id="GO:0016787">
    <property type="term" value="F:hydrolase activity"/>
    <property type="evidence" value="ECO:0007669"/>
    <property type="project" value="UniProtKB-KW"/>
</dbReference>
<proteinExistence type="predicted"/>